<evidence type="ECO:0000313" key="1">
    <source>
        <dbReference type="EMBL" id="CAB4568028.1"/>
    </source>
</evidence>
<dbReference type="InterPro" id="IPR050275">
    <property type="entry name" value="PGM_Phosphatase"/>
</dbReference>
<dbReference type="SMART" id="SM00855">
    <property type="entry name" value="PGAM"/>
    <property type="match status" value="1"/>
</dbReference>
<gene>
    <name evidence="1" type="ORF">UFOPK1591_01143</name>
</gene>
<protein>
    <submittedName>
        <fullName evidence="1">Unannotated protein</fullName>
    </submittedName>
</protein>
<dbReference type="PANTHER" id="PTHR48100">
    <property type="entry name" value="BROAD-SPECIFICITY PHOSPHATASE YOR283W-RELATED"/>
    <property type="match status" value="1"/>
</dbReference>
<sequence>MVARQIHLVRHGEVFNPGRVLYGRIPGFGLSDLGVRMATLAASDLAARDRTFSRIIASPLQRTRESAEPVSLALGLAVDIDERIIEPTNEFEGNQMRGRDSAVLKPRNWKYLLNPFRPSWGEPYRSIVNRMMTAIVEAGESVSDGDVVLVSHQLPIWMVNRHLSRKSLAHFPGSRECSLSSITTLEWLDPANPSAGLHVVGYVEPANELLEGSLDVGAV</sequence>
<dbReference type="GO" id="GO:0005737">
    <property type="term" value="C:cytoplasm"/>
    <property type="evidence" value="ECO:0007669"/>
    <property type="project" value="TreeGrafter"/>
</dbReference>
<dbReference type="Gene3D" id="3.40.50.1240">
    <property type="entry name" value="Phosphoglycerate mutase-like"/>
    <property type="match status" value="1"/>
</dbReference>
<dbReference type="GO" id="GO:0016791">
    <property type="term" value="F:phosphatase activity"/>
    <property type="evidence" value="ECO:0007669"/>
    <property type="project" value="TreeGrafter"/>
</dbReference>
<dbReference type="Pfam" id="PF00300">
    <property type="entry name" value="His_Phos_1"/>
    <property type="match status" value="1"/>
</dbReference>
<dbReference type="EMBL" id="CAEZTD010000099">
    <property type="protein sequence ID" value="CAB4568028.1"/>
    <property type="molecule type" value="Genomic_DNA"/>
</dbReference>
<dbReference type="InterPro" id="IPR029033">
    <property type="entry name" value="His_PPase_superfam"/>
</dbReference>
<proteinExistence type="predicted"/>
<dbReference type="PANTHER" id="PTHR48100:SF51">
    <property type="entry name" value="PHOSPHOGLYCERATE MUTASE"/>
    <property type="match status" value="1"/>
</dbReference>
<accession>A0A6J6E3J8</accession>
<dbReference type="SUPFAM" id="SSF53254">
    <property type="entry name" value="Phosphoglycerate mutase-like"/>
    <property type="match status" value="1"/>
</dbReference>
<organism evidence="1">
    <name type="scientific">freshwater metagenome</name>
    <dbReference type="NCBI Taxonomy" id="449393"/>
    <lineage>
        <taxon>unclassified sequences</taxon>
        <taxon>metagenomes</taxon>
        <taxon>ecological metagenomes</taxon>
    </lineage>
</organism>
<dbReference type="AlphaFoldDB" id="A0A6J6E3J8"/>
<dbReference type="CDD" id="cd07067">
    <property type="entry name" value="HP_PGM_like"/>
    <property type="match status" value="1"/>
</dbReference>
<dbReference type="InterPro" id="IPR013078">
    <property type="entry name" value="His_Pase_superF_clade-1"/>
</dbReference>
<reference evidence="1" key="1">
    <citation type="submission" date="2020-05" db="EMBL/GenBank/DDBJ databases">
        <authorList>
            <person name="Chiriac C."/>
            <person name="Salcher M."/>
            <person name="Ghai R."/>
            <person name="Kavagutti S V."/>
        </authorList>
    </citation>
    <scope>NUCLEOTIDE SEQUENCE</scope>
</reference>
<name>A0A6J6E3J8_9ZZZZ</name>